<name>A0ABT8FZR7_9MICO</name>
<comment type="caution">
    <text evidence="2">The sequence shown here is derived from an EMBL/GenBank/DDBJ whole genome shotgun (WGS) entry which is preliminary data.</text>
</comment>
<keyword evidence="3" id="KW-1185">Reference proteome</keyword>
<dbReference type="RefSeq" id="WP_301126835.1">
    <property type="nucleotide sequence ID" value="NZ_JAUHPV010000002.1"/>
</dbReference>
<protein>
    <submittedName>
        <fullName evidence="2">Uncharacterized protein</fullName>
    </submittedName>
</protein>
<feature type="compositionally biased region" description="Basic and acidic residues" evidence="1">
    <location>
        <begin position="1"/>
        <end position="18"/>
    </location>
</feature>
<accession>A0ABT8FZR7</accession>
<organism evidence="2 3">
    <name type="scientific">Demequina zhanjiangensis</name>
    <dbReference type="NCBI Taxonomy" id="3051659"/>
    <lineage>
        <taxon>Bacteria</taxon>
        <taxon>Bacillati</taxon>
        <taxon>Actinomycetota</taxon>
        <taxon>Actinomycetes</taxon>
        <taxon>Micrococcales</taxon>
        <taxon>Demequinaceae</taxon>
        <taxon>Demequina</taxon>
    </lineage>
</organism>
<gene>
    <name evidence="2" type="ORF">QQX04_05030</name>
</gene>
<evidence type="ECO:0000256" key="1">
    <source>
        <dbReference type="SAM" id="MobiDB-lite"/>
    </source>
</evidence>
<feature type="region of interest" description="Disordered" evidence="1">
    <location>
        <begin position="1"/>
        <end position="21"/>
    </location>
</feature>
<dbReference type="EMBL" id="JAUHPV010000002">
    <property type="protein sequence ID" value="MDN4472352.1"/>
    <property type="molecule type" value="Genomic_DNA"/>
</dbReference>
<sequence>MSPRPSRDTAPGRRDTHPVKGAGSVFGSVVALMGRGFTPAGAARELGIRGDVADAVAAEALRLGLVVDTGTACGTGCIPGAKVACAGCPLSR</sequence>
<dbReference type="Proteomes" id="UP001172738">
    <property type="component" value="Unassembled WGS sequence"/>
</dbReference>
<reference evidence="2" key="1">
    <citation type="submission" date="2023-06" db="EMBL/GenBank/DDBJ databases">
        <title>SYSU T00b26.</title>
        <authorList>
            <person name="Gao L."/>
            <person name="Fang B.-Z."/>
            <person name="Li W.-J."/>
        </authorList>
    </citation>
    <scope>NUCLEOTIDE SEQUENCE</scope>
    <source>
        <strain evidence="2">SYSU T00b26</strain>
    </source>
</reference>
<proteinExistence type="predicted"/>
<evidence type="ECO:0000313" key="3">
    <source>
        <dbReference type="Proteomes" id="UP001172738"/>
    </source>
</evidence>
<evidence type="ECO:0000313" key="2">
    <source>
        <dbReference type="EMBL" id="MDN4472352.1"/>
    </source>
</evidence>